<organism evidence="2 3">
    <name type="scientific">Dyadobacter endophyticus</name>
    <dbReference type="NCBI Taxonomy" id="1749036"/>
    <lineage>
        <taxon>Bacteria</taxon>
        <taxon>Pseudomonadati</taxon>
        <taxon>Bacteroidota</taxon>
        <taxon>Cytophagia</taxon>
        <taxon>Cytophagales</taxon>
        <taxon>Spirosomataceae</taxon>
        <taxon>Dyadobacter</taxon>
    </lineage>
</organism>
<accession>A0ABQ1YU40</accession>
<gene>
    <name evidence="2" type="ORF">GCM10007423_29020</name>
</gene>
<evidence type="ECO:0000313" key="2">
    <source>
        <dbReference type="EMBL" id="GGH36610.1"/>
    </source>
</evidence>
<feature type="transmembrane region" description="Helical" evidence="1">
    <location>
        <begin position="81"/>
        <end position="106"/>
    </location>
</feature>
<reference evidence="3" key="1">
    <citation type="journal article" date="2019" name="Int. J. Syst. Evol. Microbiol.">
        <title>The Global Catalogue of Microorganisms (GCM) 10K type strain sequencing project: providing services to taxonomists for standard genome sequencing and annotation.</title>
        <authorList>
            <consortium name="The Broad Institute Genomics Platform"/>
            <consortium name="The Broad Institute Genome Sequencing Center for Infectious Disease"/>
            <person name="Wu L."/>
            <person name="Ma J."/>
        </authorList>
    </citation>
    <scope>NUCLEOTIDE SEQUENCE [LARGE SCALE GENOMIC DNA]</scope>
    <source>
        <strain evidence="3">CGMCC 1.15288</strain>
    </source>
</reference>
<dbReference type="RefSeq" id="WP_188933258.1">
    <property type="nucleotide sequence ID" value="NZ_BMIA01000002.1"/>
</dbReference>
<keyword evidence="1" id="KW-0472">Membrane</keyword>
<feature type="transmembrane region" description="Helical" evidence="1">
    <location>
        <begin position="57"/>
        <end position="75"/>
    </location>
</feature>
<evidence type="ECO:0000256" key="1">
    <source>
        <dbReference type="SAM" id="Phobius"/>
    </source>
</evidence>
<feature type="transmembrane region" description="Helical" evidence="1">
    <location>
        <begin position="156"/>
        <end position="174"/>
    </location>
</feature>
<protein>
    <submittedName>
        <fullName evidence="2">Uncharacterized protein</fullName>
    </submittedName>
</protein>
<evidence type="ECO:0000313" key="3">
    <source>
        <dbReference type="Proteomes" id="UP000600214"/>
    </source>
</evidence>
<keyword evidence="1" id="KW-1133">Transmembrane helix</keyword>
<dbReference type="Proteomes" id="UP000600214">
    <property type="component" value="Unassembled WGS sequence"/>
</dbReference>
<sequence length="181" mass="21129">MLWLIIVTVPVEAIGYYFQGLRERPPGWLFPSYQILECTLLGGYFASLAVLRKYRNLIFFAVPPVVILNVVYLLNRAGYKILATYSFLLSAFLTTCWCITYFFQLFKERDAQDPAHNPNFWICAGLLFFYAGTFFQMGFTNVIYDKNPDLAKELYVINHLLNCFLYGMITYGFICQSKYRK</sequence>
<dbReference type="EMBL" id="BMIA01000002">
    <property type="protein sequence ID" value="GGH36610.1"/>
    <property type="molecule type" value="Genomic_DNA"/>
</dbReference>
<keyword evidence="3" id="KW-1185">Reference proteome</keyword>
<keyword evidence="1" id="KW-0812">Transmembrane</keyword>
<feature type="transmembrane region" description="Helical" evidence="1">
    <location>
        <begin position="29"/>
        <end position="50"/>
    </location>
</feature>
<proteinExistence type="predicted"/>
<comment type="caution">
    <text evidence="2">The sequence shown here is derived from an EMBL/GenBank/DDBJ whole genome shotgun (WGS) entry which is preliminary data.</text>
</comment>
<feature type="transmembrane region" description="Helical" evidence="1">
    <location>
        <begin position="118"/>
        <end position="144"/>
    </location>
</feature>
<name>A0ABQ1YU40_9BACT</name>